<keyword evidence="8" id="KW-1185">Reference proteome</keyword>
<reference evidence="7" key="1">
    <citation type="submission" date="2021-03" db="EMBL/GenBank/DDBJ databases">
        <authorList>
            <person name="Tagirdzhanova G."/>
        </authorList>
    </citation>
    <scope>NUCLEOTIDE SEQUENCE</scope>
</reference>
<dbReference type="GO" id="GO:0005737">
    <property type="term" value="C:cytoplasm"/>
    <property type="evidence" value="ECO:0007669"/>
    <property type="project" value="UniProtKB-SubCell"/>
</dbReference>
<evidence type="ECO:0000313" key="7">
    <source>
        <dbReference type="EMBL" id="CAF9926720.1"/>
    </source>
</evidence>
<feature type="compositionally biased region" description="Low complexity" evidence="6">
    <location>
        <begin position="842"/>
        <end position="856"/>
    </location>
</feature>
<dbReference type="GO" id="GO:0043161">
    <property type="term" value="P:proteasome-mediated ubiquitin-dependent protein catabolic process"/>
    <property type="evidence" value="ECO:0007669"/>
    <property type="project" value="TreeGrafter"/>
</dbReference>
<comment type="caution">
    <text evidence="7">The sequence shown here is derived from an EMBL/GenBank/DDBJ whole genome shotgun (WGS) entry which is preliminary data.</text>
</comment>
<dbReference type="GO" id="GO:0005634">
    <property type="term" value="C:nucleus"/>
    <property type="evidence" value="ECO:0007669"/>
    <property type="project" value="UniProtKB-SubCell"/>
</dbReference>
<dbReference type="EMBL" id="CAJPDS010000042">
    <property type="protein sequence ID" value="CAF9926720.1"/>
    <property type="molecule type" value="Genomic_DNA"/>
</dbReference>
<dbReference type="InterPro" id="IPR038739">
    <property type="entry name" value="ARMC8/Vid28"/>
</dbReference>
<keyword evidence="4" id="KW-0677">Repeat</keyword>
<name>A0A8H3IT63_9LECA</name>
<evidence type="ECO:0000256" key="3">
    <source>
        <dbReference type="ARBA" id="ARBA00022490"/>
    </source>
</evidence>
<dbReference type="PANTHER" id="PTHR15651:SF7">
    <property type="entry name" value="ARMADILLO REPEAT-CONTAINING PROTEIN 8"/>
    <property type="match status" value="1"/>
</dbReference>
<protein>
    <submittedName>
        <fullName evidence="7">Armadillo repeat-containing protein 8</fullName>
    </submittedName>
</protein>
<keyword evidence="5" id="KW-0539">Nucleus</keyword>
<keyword evidence="3" id="KW-0963">Cytoplasm</keyword>
<dbReference type="InterPro" id="IPR011989">
    <property type="entry name" value="ARM-like"/>
</dbReference>
<evidence type="ECO:0000256" key="2">
    <source>
        <dbReference type="ARBA" id="ARBA00004496"/>
    </source>
</evidence>
<dbReference type="Gene3D" id="1.25.10.10">
    <property type="entry name" value="Leucine-rich Repeat Variant"/>
    <property type="match status" value="3"/>
</dbReference>
<evidence type="ECO:0000256" key="1">
    <source>
        <dbReference type="ARBA" id="ARBA00004123"/>
    </source>
</evidence>
<evidence type="ECO:0000256" key="5">
    <source>
        <dbReference type="ARBA" id="ARBA00023242"/>
    </source>
</evidence>
<evidence type="ECO:0000256" key="6">
    <source>
        <dbReference type="SAM" id="MobiDB-lite"/>
    </source>
</evidence>
<dbReference type="InterPro" id="IPR016024">
    <property type="entry name" value="ARM-type_fold"/>
</dbReference>
<dbReference type="SUPFAM" id="SSF48371">
    <property type="entry name" value="ARM repeat"/>
    <property type="match status" value="2"/>
</dbReference>
<sequence length="989" mass="107545">MARPSPQSIASHLPSLSSPDTRLAALKALKNELIGHEEKKKLWVRSGVLRPLADVLNSHQGPDGSTARRHQARTEQEEARLQAIIVVGSIAQGGAPYVSPLYASGILPPLLGALSPDSASPPTLLAALRTLNTVADARLLQHPLRRLNPDTLTDLLYTEQHLYSLAEILSQTSSLWTVQQQISLAASLISKTCQEEHHRSLLEQAGLFAVLATKLASFVVATGCSSQALHNSRQEFPLPATQKAELAPILEAVCAIAETSNVRWTRFLASPVLGAVFSRPVADAVSGYDAQRLSPHPIESLIPHLQSSHKTLPTTSSFPPLGVIGTSSQPSLRAFGFSIESIDGIAEDENALVPWLIFIARADTGGVERLVALQAATSLYRCGMTHKRRENEFSTLLVPLLVSMLERPQSSHKEAPAGIDHESRANRLFVEEKAPAVLASLVVDSIDLQRAAIDAGAVKKLSQILKQSFDPLPPSTSATLWQPDADSSEAMMDGAPTLGCLGLSPAASHVTKLREATLTGLAAMASLRDEYRKSIIEHGVISFIIQCLKPYSMDSLASKQEEEDFTSPPQIVSENTKDVVLAACALARGLSRSVSTLRTSLMDAGLAPPLFVLLKHQDVDIQVAATAVISNLVLDFSPMREAIIEGGILKILCEHAHSMNTKLLFNSIWALKHLVFNLSNSLRMNCLEELGPGWLKQIICNGTEDLQIARERESASNVSIGMGTPNAAGMQVDLLNAVDSEYNGSSQTEDDEGDVRMSDSEPESRQQRPKRTPNPPSSRAGSLLAIRPSADDLAIQREGLEIIRNLFCGQGAGEMIDFLLREFGQDKLFDILRSKLCLRIPSGGSSSTHSGRRSNSLTNPQSYSLRGGLSSRHVQAISEVSTSALYILIHIAAGSPRHRQILISQTELLKSVIPFFSHEKRELRACCAWLCINLTWKDEDGDEPGCRARARELTKLGYLERLKSLENDAELDVRERTKAAIHNFTTMLR</sequence>
<feature type="compositionally biased region" description="Basic and acidic residues" evidence="6">
    <location>
        <begin position="754"/>
        <end position="766"/>
    </location>
</feature>
<dbReference type="PANTHER" id="PTHR15651">
    <property type="entry name" value="ARMADILLO REPEAT-CONTAINING PROTEIN 8"/>
    <property type="match status" value="1"/>
</dbReference>
<feature type="region of interest" description="Disordered" evidence="6">
    <location>
        <begin position="742"/>
        <end position="785"/>
    </location>
</feature>
<evidence type="ECO:0000256" key="4">
    <source>
        <dbReference type="ARBA" id="ARBA00022737"/>
    </source>
</evidence>
<organism evidence="7 8">
    <name type="scientific">Heterodermia speciosa</name>
    <dbReference type="NCBI Taxonomy" id="116794"/>
    <lineage>
        <taxon>Eukaryota</taxon>
        <taxon>Fungi</taxon>
        <taxon>Dikarya</taxon>
        <taxon>Ascomycota</taxon>
        <taxon>Pezizomycotina</taxon>
        <taxon>Lecanoromycetes</taxon>
        <taxon>OSLEUM clade</taxon>
        <taxon>Lecanoromycetidae</taxon>
        <taxon>Caliciales</taxon>
        <taxon>Physciaceae</taxon>
        <taxon>Heterodermia</taxon>
    </lineage>
</organism>
<comment type="subcellular location">
    <subcellularLocation>
        <location evidence="2">Cytoplasm</location>
    </subcellularLocation>
    <subcellularLocation>
        <location evidence="1">Nucleus</location>
    </subcellularLocation>
</comment>
<dbReference type="AlphaFoldDB" id="A0A8H3IT63"/>
<dbReference type="GO" id="GO:0034657">
    <property type="term" value="C:GID complex"/>
    <property type="evidence" value="ECO:0007669"/>
    <property type="project" value="TreeGrafter"/>
</dbReference>
<dbReference type="OrthoDB" id="5559898at2759"/>
<dbReference type="InterPro" id="IPR000225">
    <property type="entry name" value="Armadillo"/>
</dbReference>
<feature type="region of interest" description="Disordered" evidence="6">
    <location>
        <begin position="55"/>
        <end position="74"/>
    </location>
</feature>
<gene>
    <name evidence="7" type="primary">ARMC8</name>
    <name evidence="7" type="ORF">HETSPECPRED_006404</name>
</gene>
<dbReference type="SMART" id="SM00185">
    <property type="entry name" value="ARM"/>
    <property type="match status" value="5"/>
</dbReference>
<proteinExistence type="predicted"/>
<feature type="region of interest" description="Disordered" evidence="6">
    <location>
        <begin position="842"/>
        <end position="862"/>
    </location>
</feature>
<evidence type="ECO:0000313" key="8">
    <source>
        <dbReference type="Proteomes" id="UP000664521"/>
    </source>
</evidence>
<accession>A0A8H3IT63</accession>
<dbReference type="Proteomes" id="UP000664521">
    <property type="component" value="Unassembled WGS sequence"/>
</dbReference>